<keyword evidence="5" id="KW-0067">ATP-binding</keyword>
<evidence type="ECO:0000256" key="6">
    <source>
        <dbReference type="ARBA" id="ARBA00048539"/>
    </source>
</evidence>
<dbReference type="Gene3D" id="3.40.50.620">
    <property type="entry name" value="HUPs"/>
    <property type="match status" value="1"/>
</dbReference>
<comment type="catalytic activity">
    <reaction evidence="6">
        <text>cytidine(34) in tRNA(Ile2) + L-lysine + ATP = lysidine(34) in tRNA(Ile2) + AMP + diphosphate + H(+)</text>
        <dbReference type="Rhea" id="RHEA:43744"/>
        <dbReference type="Rhea" id="RHEA-COMP:10625"/>
        <dbReference type="Rhea" id="RHEA-COMP:10670"/>
        <dbReference type="ChEBI" id="CHEBI:15378"/>
        <dbReference type="ChEBI" id="CHEBI:30616"/>
        <dbReference type="ChEBI" id="CHEBI:32551"/>
        <dbReference type="ChEBI" id="CHEBI:33019"/>
        <dbReference type="ChEBI" id="CHEBI:82748"/>
        <dbReference type="ChEBI" id="CHEBI:83665"/>
        <dbReference type="ChEBI" id="CHEBI:456215"/>
        <dbReference type="EC" id="6.3.4.19"/>
    </reaction>
</comment>
<feature type="domain" description="tRNA(Ile)-lysidine/2-thiocytidine synthase N-terminal" evidence="8">
    <location>
        <begin position="43"/>
        <end position="193"/>
    </location>
</feature>
<evidence type="ECO:0000256" key="5">
    <source>
        <dbReference type="ARBA" id="ARBA00022840"/>
    </source>
</evidence>
<dbReference type="GO" id="GO:0032267">
    <property type="term" value="F:tRNA(Ile)-lysidine synthase activity"/>
    <property type="evidence" value="ECO:0007669"/>
    <property type="project" value="UniProtKB-EC"/>
</dbReference>
<accession>A0A446BCU8</accession>
<dbReference type="CDD" id="cd01992">
    <property type="entry name" value="TilS_N"/>
    <property type="match status" value="1"/>
</dbReference>
<evidence type="ECO:0000256" key="1">
    <source>
        <dbReference type="ARBA" id="ARBA00013267"/>
    </source>
</evidence>
<protein>
    <recommendedName>
        <fullName evidence="1">tRNA(Ile)-lysidine synthetase</fullName>
        <ecNumber evidence="1">6.3.4.19</ecNumber>
    </recommendedName>
</protein>
<evidence type="ECO:0000313" key="9">
    <source>
        <dbReference type="EMBL" id="SPQ20341.1"/>
    </source>
</evidence>
<dbReference type="EC" id="6.3.4.19" evidence="1"/>
<evidence type="ECO:0000256" key="7">
    <source>
        <dbReference type="SAM" id="MobiDB-lite"/>
    </source>
</evidence>
<dbReference type="EMBL" id="OUUZ01000004">
    <property type="protein sequence ID" value="SPQ20341.1"/>
    <property type="molecule type" value="Genomic_DNA"/>
</dbReference>
<dbReference type="AlphaFoldDB" id="A0A446BCU8"/>
<keyword evidence="3" id="KW-0819">tRNA processing</keyword>
<evidence type="ECO:0000256" key="3">
    <source>
        <dbReference type="ARBA" id="ARBA00022694"/>
    </source>
</evidence>
<gene>
    <name evidence="9" type="ORF">TT172_LOCUS2760</name>
</gene>
<evidence type="ECO:0000313" key="10">
    <source>
        <dbReference type="Proteomes" id="UP000289323"/>
    </source>
</evidence>
<sequence>MSTIPPVLHRSARAITPHEFLEALQATCAPRFPGARGRTHRPIAVAVSGGVDSMALAYLCTKIRPTDQWFKVADHPVSNPIGIIVDHGLREGSAAEAANVSQALKKIGVKPNITRLRWADVVEPGVNPSDLPNVETLARYLRYRRLGTFCKVWQVATLLTAHHEDDQYETVLMRLLSGHGYRGLQGMRPATDIPECYDLHGVYQSGFVDDQRRENPFYNLRPSEKERKQLKRGLRDEIDPAVIAREVERGLRSDIGTAYLEDYDGIAKGKPAPPLVPLEIEDGGIMVYRPLLRFGKDRLIATCLENGIPWFDDHTNADQTLTLRNAVRHMIKHHKLPEALQKPSILRLAERCRARVASAEAEAGRLLRRVRIHEFGQNAGTLVVTLPRFYFPTVPRRLSASPASRRRRTEHYRHIAALMVRRLLSMVTPERELSQPGQLGHLVSMLFPSLADGTPPPEPKAYVICGVHFVPLIGDYPLRWLLARAPHVSNVPRPSVTFHELPFGRRMDKHPRGWKTQGWTEPRMFDGRYWIRVLHRLPCKLRVAPFEMEHHKPFREALADDQARKELASMLRRYAPGKVRYTLPAIYATLDVTDLLAGGDWWPPHLLLGPPSQRAAAAHSEEQPEPDPEQPDQPDPEPEPLNEPPPPRDETEAIQQIRSRKLSALHAGRLEWERRLQSAAAHATPPQLQLLALPTLGVGLPGLEDWLRWEVRYRKVDDEVLRLSRRGGRRVGRRELRARVRFWYRWMRLGWGRKAARGRVVGVRRGRGGAVKAGGFS</sequence>
<dbReference type="NCBIfam" id="TIGR02432">
    <property type="entry name" value="lysidine_TilS_N"/>
    <property type="match status" value="1"/>
</dbReference>
<dbReference type="PANTHER" id="PTHR43033">
    <property type="entry name" value="TRNA(ILE)-LYSIDINE SYNTHASE-RELATED"/>
    <property type="match status" value="1"/>
</dbReference>
<feature type="domain" description="tRNA(Ile)-lysidine/2-thiocytidine synthase N-terminal" evidence="8">
    <location>
        <begin position="283"/>
        <end position="329"/>
    </location>
</feature>
<reference evidence="9 10" key="1">
    <citation type="submission" date="2018-04" db="EMBL/GenBank/DDBJ databases">
        <authorList>
            <person name="Huttner S."/>
            <person name="Dainat J."/>
        </authorList>
    </citation>
    <scope>NUCLEOTIDE SEQUENCE [LARGE SCALE GENOMIC DNA]</scope>
</reference>
<organism evidence="9 10">
    <name type="scientific">Thermothielavioides terrestris</name>
    <dbReference type="NCBI Taxonomy" id="2587410"/>
    <lineage>
        <taxon>Eukaryota</taxon>
        <taxon>Fungi</taxon>
        <taxon>Dikarya</taxon>
        <taxon>Ascomycota</taxon>
        <taxon>Pezizomycotina</taxon>
        <taxon>Sordariomycetes</taxon>
        <taxon>Sordariomycetidae</taxon>
        <taxon>Sordariales</taxon>
        <taxon>Chaetomiaceae</taxon>
        <taxon>Thermothielavioides</taxon>
    </lineage>
</organism>
<evidence type="ECO:0000259" key="8">
    <source>
        <dbReference type="Pfam" id="PF01171"/>
    </source>
</evidence>
<name>A0A446BCU8_9PEZI</name>
<proteinExistence type="inferred from homology"/>
<dbReference type="InterPro" id="IPR012094">
    <property type="entry name" value="tRNA_Ile_lys_synt"/>
</dbReference>
<dbReference type="GO" id="GO:0005524">
    <property type="term" value="F:ATP binding"/>
    <property type="evidence" value="ECO:0007669"/>
    <property type="project" value="UniProtKB-KW"/>
</dbReference>
<dbReference type="InterPro" id="IPR014729">
    <property type="entry name" value="Rossmann-like_a/b/a_fold"/>
</dbReference>
<dbReference type="InterPro" id="IPR012795">
    <property type="entry name" value="tRNA_Ile_lys_synt_N"/>
</dbReference>
<dbReference type="SUPFAM" id="SSF52402">
    <property type="entry name" value="Adenine nucleotide alpha hydrolases-like"/>
    <property type="match status" value="1"/>
</dbReference>
<dbReference type="Pfam" id="PF01171">
    <property type="entry name" value="ATP_bind_3"/>
    <property type="match status" value="2"/>
</dbReference>
<dbReference type="HAMAP" id="MF_01161">
    <property type="entry name" value="tRNA_Ile_lys_synt"/>
    <property type="match status" value="1"/>
</dbReference>
<evidence type="ECO:0000256" key="2">
    <source>
        <dbReference type="ARBA" id="ARBA00022598"/>
    </source>
</evidence>
<feature type="compositionally biased region" description="Acidic residues" evidence="7">
    <location>
        <begin position="623"/>
        <end position="640"/>
    </location>
</feature>
<dbReference type="InterPro" id="IPR011063">
    <property type="entry name" value="TilS/TtcA_N"/>
</dbReference>
<feature type="region of interest" description="Disordered" evidence="7">
    <location>
        <begin position="608"/>
        <end position="652"/>
    </location>
</feature>
<dbReference type="Proteomes" id="UP000289323">
    <property type="component" value="Unassembled WGS sequence"/>
</dbReference>
<dbReference type="PANTHER" id="PTHR43033:SF1">
    <property type="entry name" value="TRNA(ILE)-LYSIDINE SYNTHASE-RELATED"/>
    <property type="match status" value="1"/>
</dbReference>
<evidence type="ECO:0000256" key="4">
    <source>
        <dbReference type="ARBA" id="ARBA00022741"/>
    </source>
</evidence>
<dbReference type="GO" id="GO:0008033">
    <property type="term" value="P:tRNA processing"/>
    <property type="evidence" value="ECO:0007669"/>
    <property type="project" value="UniProtKB-KW"/>
</dbReference>
<keyword evidence="2" id="KW-0436">Ligase</keyword>
<keyword evidence="4" id="KW-0547">Nucleotide-binding</keyword>